<dbReference type="Pfam" id="PF11754">
    <property type="entry name" value="Velvet"/>
    <property type="match status" value="2"/>
</dbReference>
<dbReference type="InterPro" id="IPR021740">
    <property type="entry name" value="Velvet"/>
</dbReference>
<evidence type="ECO:0000256" key="5">
    <source>
        <dbReference type="ARBA" id="ARBA00023242"/>
    </source>
</evidence>
<proteinExistence type="predicted"/>
<gene>
    <name evidence="8" type="ORF">BCR37DRAFT_361262</name>
</gene>
<dbReference type="OrthoDB" id="5599552at2759"/>
<keyword evidence="3" id="KW-0805">Transcription regulation</keyword>
<dbReference type="GO" id="GO:0005634">
    <property type="term" value="C:nucleus"/>
    <property type="evidence" value="ECO:0007669"/>
    <property type="project" value="UniProtKB-SubCell"/>
</dbReference>
<sequence length="201" mass="22691">MSVANYNFVAAADMRPACDNSSSYRLVMRQQPRQARACSNKERERKPIDPPPVVQVLYGQADKTRNYMQSPYMFVVADLVRLRQEGSLPADIASGADLLGTVVGSLNKLRDPDAEDGGFFIFSDIYVKHEGLYRLRFTLFEINPRSSLKSGAAEVAYITNVWSEDFRVYGIKDFPGPLPSTKLSRIFCEQGVRLKLRKEAR</sequence>
<dbReference type="PROSITE" id="PS51821">
    <property type="entry name" value="VELVET"/>
    <property type="match status" value="1"/>
</dbReference>
<keyword evidence="4" id="KW-0804">Transcription</keyword>
<feature type="non-terminal residue" evidence="8">
    <location>
        <position position="201"/>
    </location>
</feature>
<dbReference type="PANTHER" id="PTHR33572">
    <property type="entry name" value="SPORE DEVELOPMENT REGULATOR VOSA"/>
    <property type="match status" value="1"/>
</dbReference>
<evidence type="ECO:0000256" key="1">
    <source>
        <dbReference type="ARBA" id="ARBA00004123"/>
    </source>
</evidence>
<feature type="domain" description="Velvet" evidence="7">
    <location>
        <begin position="19"/>
        <end position="197"/>
    </location>
</feature>
<feature type="region of interest" description="Disordered" evidence="6">
    <location>
        <begin position="31"/>
        <end position="51"/>
    </location>
</feature>
<comment type="subcellular location">
    <subcellularLocation>
        <location evidence="1">Nucleus</location>
    </subcellularLocation>
</comment>
<dbReference type="GO" id="GO:0030435">
    <property type="term" value="P:sporulation resulting in formation of a cellular spore"/>
    <property type="evidence" value="ECO:0007669"/>
    <property type="project" value="UniProtKB-KW"/>
</dbReference>
<organism evidence="8 9">
    <name type="scientific">Protomyces lactucae-debilis</name>
    <dbReference type="NCBI Taxonomy" id="2754530"/>
    <lineage>
        <taxon>Eukaryota</taxon>
        <taxon>Fungi</taxon>
        <taxon>Dikarya</taxon>
        <taxon>Ascomycota</taxon>
        <taxon>Taphrinomycotina</taxon>
        <taxon>Taphrinomycetes</taxon>
        <taxon>Taphrinales</taxon>
        <taxon>Protomycetaceae</taxon>
        <taxon>Protomyces</taxon>
    </lineage>
</organism>
<evidence type="ECO:0000256" key="3">
    <source>
        <dbReference type="ARBA" id="ARBA00023015"/>
    </source>
</evidence>
<evidence type="ECO:0000256" key="4">
    <source>
        <dbReference type="ARBA" id="ARBA00023163"/>
    </source>
</evidence>
<dbReference type="InterPro" id="IPR038491">
    <property type="entry name" value="Velvet_dom_sf"/>
</dbReference>
<keyword evidence="5" id="KW-0539">Nucleus</keyword>
<reference evidence="8 9" key="1">
    <citation type="submission" date="2016-07" db="EMBL/GenBank/DDBJ databases">
        <title>Pervasive Adenine N6-methylation of Active Genes in Fungi.</title>
        <authorList>
            <consortium name="DOE Joint Genome Institute"/>
            <person name="Mondo S.J."/>
            <person name="Dannebaum R.O."/>
            <person name="Kuo R.C."/>
            <person name="Labutti K."/>
            <person name="Haridas S."/>
            <person name="Kuo A."/>
            <person name="Salamov A."/>
            <person name="Ahrendt S.R."/>
            <person name="Lipzen A."/>
            <person name="Sullivan W."/>
            <person name="Andreopoulos W.B."/>
            <person name="Clum A."/>
            <person name="Lindquist E."/>
            <person name="Daum C."/>
            <person name="Ramamoorthy G.K."/>
            <person name="Gryganskyi A."/>
            <person name="Culley D."/>
            <person name="Magnuson J.K."/>
            <person name="James T.Y."/>
            <person name="O'Malley M.A."/>
            <person name="Stajich J.E."/>
            <person name="Spatafora J.W."/>
            <person name="Visel A."/>
            <person name="Grigoriev I.V."/>
        </authorList>
    </citation>
    <scope>NUCLEOTIDE SEQUENCE [LARGE SCALE GENOMIC DNA]</scope>
    <source>
        <strain evidence="8 9">12-1054</strain>
    </source>
</reference>
<dbReference type="RefSeq" id="XP_040722936.1">
    <property type="nucleotide sequence ID" value="XM_040868227.1"/>
</dbReference>
<evidence type="ECO:0000259" key="7">
    <source>
        <dbReference type="PROSITE" id="PS51821"/>
    </source>
</evidence>
<name>A0A1Y2F2X5_PROLT</name>
<dbReference type="STRING" id="56484.A0A1Y2F2X5"/>
<comment type="caution">
    <text evidence="8">The sequence shown here is derived from an EMBL/GenBank/DDBJ whole genome shotgun (WGS) entry which is preliminary data.</text>
</comment>
<evidence type="ECO:0000256" key="2">
    <source>
        <dbReference type="ARBA" id="ARBA00022969"/>
    </source>
</evidence>
<dbReference type="OMA" id="RGMMSNK"/>
<evidence type="ECO:0000256" key="6">
    <source>
        <dbReference type="SAM" id="MobiDB-lite"/>
    </source>
</evidence>
<dbReference type="GeneID" id="63784826"/>
<keyword evidence="9" id="KW-1185">Reference proteome</keyword>
<dbReference type="EMBL" id="MCFI01000020">
    <property type="protein sequence ID" value="ORY77315.1"/>
    <property type="molecule type" value="Genomic_DNA"/>
</dbReference>
<feature type="compositionally biased region" description="Basic and acidic residues" evidence="6">
    <location>
        <begin position="39"/>
        <end position="48"/>
    </location>
</feature>
<dbReference type="AlphaFoldDB" id="A0A1Y2F2X5"/>
<dbReference type="InterPro" id="IPR037525">
    <property type="entry name" value="Velvet_dom"/>
</dbReference>
<evidence type="ECO:0000313" key="9">
    <source>
        <dbReference type="Proteomes" id="UP000193685"/>
    </source>
</evidence>
<dbReference type="Gene3D" id="2.60.40.3960">
    <property type="entry name" value="Velvet domain"/>
    <property type="match status" value="1"/>
</dbReference>
<accession>A0A1Y2F2X5</accession>
<protein>
    <submittedName>
        <fullName evidence="8">Velvet factor</fullName>
    </submittedName>
</protein>
<keyword evidence="2" id="KW-0749">Sporulation</keyword>
<evidence type="ECO:0000313" key="8">
    <source>
        <dbReference type="EMBL" id="ORY77315.1"/>
    </source>
</evidence>
<dbReference type="Proteomes" id="UP000193685">
    <property type="component" value="Unassembled WGS sequence"/>
</dbReference>
<dbReference type="PANTHER" id="PTHR33572:SF18">
    <property type="entry name" value="SPORE DEVELOPMENT REGULATOR VOSA"/>
    <property type="match status" value="1"/>
</dbReference>